<sequence>MVNQVSGSDSRLPLSSLIPVSPAAPPPNGWETLDLNYAEDGDKVKVTVYALHQEYDARRHATIFRSQKLGAHSAGAQESVRLAELEKLGYSPFTLRVVPAK</sequence>
<dbReference type="AlphaFoldDB" id="Q01TX8"/>
<name>Q01TX8_SOLUE</name>
<accession>Q01TX8</accession>
<organism evidence="1">
    <name type="scientific">Solibacter usitatus (strain Ellin6076)</name>
    <dbReference type="NCBI Taxonomy" id="234267"/>
    <lineage>
        <taxon>Bacteria</taxon>
        <taxon>Pseudomonadati</taxon>
        <taxon>Acidobacteriota</taxon>
        <taxon>Terriglobia</taxon>
        <taxon>Bryobacterales</taxon>
        <taxon>Solibacteraceae</taxon>
        <taxon>Candidatus Solibacter</taxon>
    </lineage>
</organism>
<dbReference type="STRING" id="234267.Acid_5951"/>
<dbReference type="HOGENOM" id="CLU_2289811_0_0_0"/>
<dbReference type="InParanoid" id="Q01TX8"/>
<dbReference type="EMBL" id="CP000473">
    <property type="protein sequence ID" value="ABJ86892.1"/>
    <property type="molecule type" value="Genomic_DNA"/>
</dbReference>
<gene>
    <name evidence="1" type="ordered locus">Acid_5951</name>
</gene>
<reference evidence="1" key="1">
    <citation type="submission" date="2006-10" db="EMBL/GenBank/DDBJ databases">
        <title>Complete sequence of Solibacter usitatus Ellin6076.</title>
        <authorList>
            <consortium name="US DOE Joint Genome Institute"/>
            <person name="Copeland A."/>
            <person name="Lucas S."/>
            <person name="Lapidus A."/>
            <person name="Barry K."/>
            <person name="Detter J.C."/>
            <person name="Glavina del Rio T."/>
            <person name="Hammon N."/>
            <person name="Israni S."/>
            <person name="Dalin E."/>
            <person name="Tice H."/>
            <person name="Pitluck S."/>
            <person name="Thompson L.S."/>
            <person name="Brettin T."/>
            <person name="Bruce D."/>
            <person name="Han C."/>
            <person name="Tapia R."/>
            <person name="Gilna P."/>
            <person name="Schmutz J."/>
            <person name="Larimer F."/>
            <person name="Land M."/>
            <person name="Hauser L."/>
            <person name="Kyrpides N."/>
            <person name="Mikhailova N."/>
            <person name="Janssen P.H."/>
            <person name="Kuske C.R."/>
            <person name="Richardson P."/>
        </authorList>
    </citation>
    <scope>NUCLEOTIDE SEQUENCE</scope>
    <source>
        <strain evidence="1">Ellin6076</strain>
    </source>
</reference>
<evidence type="ECO:0000313" key="1">
    <source>
        <dbReference type="EMBL" id="ABJ86892.1"/>
    </source>
</evidence>
<proteinExistence type="predicted"/>
<dbReference type="KEGG" id="sus:Acid_5951"/>
<protein>
    <submittedName>
        <fullName evidence="1">Uncharacterized protein</fullName>
    </submittedName>
</protein>